<accession>A0A246JCW0</accession>
<protein>
    <submittedName>
        <fullName evidence="2">Uncharacterized protein</fullName>
    </submittedName>
</protein>
<name>A0A246JCW0_9BURK</name>
<dbReference type="RefSeq" id="WP_088385429.1">
    <property type="nucleotide sequence ID" value="NZ_NIOF01000005.1"/>
</dbReference>
<evidence type="ECO:0000256" key="1">
    <source>
        <dbReference type="SAM" id="Phobius"/>
    </source>
</evidence>
<keyword evidence="1" id="KW-1133">Transmembrane helix</keyword>
<dbReference type="OrthoDB" id="9153602at2"/>
<keyword evidence="3" id="KW-1185">Reference proteome</keyword>
<feature type="transmembrane region" description="Helical" evidence="1">
    <location>
        <begin position="14"/>
        <end position="34"/>
    </location>
</feature>
<keyword evidence="1" id="KW-0812">Transmembrane</keyword>
<comment type="caution">
    <text evidence="2">The sequence shown here is derived from an EMBL/GenBank/DDBJ whole genome shotgun (WGS) entry which is preliminary data.</text>
</comment>
<evidence type="ECO:0000313" key="3">
    <source>
        <dbReference type="Proteomes" id="UP000197468"/>
    </source>
</evidence>
<dbReference type="EMBL" id="NIOF01000005">
    <property type="protein sequence ID" value="OWQ90408.1"/>
    <property type="molecule type" value="Genomic_DNA"/>
</dbReference>
<dbReference type="AlphaFoldDB" id="A0A246JCW0"/>
<dbReference type="Proteomes" id="UP000197468">
    <property type="component" value="Unassembled WGS sequence"/>
</dbReference>
<gene>
    <name evidence="2" type="ORF">CDN99_13730</name>
</gene>
<sequence>MTEAQWARPRRSRIWIGLAAAFLVQGLGVGLLWWDHGGWRLGRREEATRLTKVRLIADTQRPRARSDDRDRPRMTRPAATISTHLPAPIVIAAPELSQTLPPDAPPADATGAAFSPGSGRTTLNLALPRQRAASDPVLRMADEVRHDTRSHSVRRSVEWAVADGAGTLPVEVSVSTSESGSKLVRQGSKCVRVYENRVAALHPTDDRLKGAPAMSGKCFSK</sequence>
<proteinExistence type="predicted"/>
<keyword evidence="1" id="KW-0472">Membrane</keyword>
<reference evidence="2 3" key="1">
    <citation type="journal article" date="2008" name="Int. J. Syst. Evol. Microbiol.">
        <title>Description of Roseateles aquatilis sp. nov. and Roseateles terrae sp. nov., in the class Betaproteobacteria, and emended description of the genus Roseateles.</title>
        <authorList>
            <person name="Gomila M."/>
            <person name="Bowien B."/>
            <person name="Falsen E."/>
            <person name="Moore E.R."/>
            <person name="Lalucat J."/>
        </authorList>
    </citation>
    <scope>NUCLEOTIDE SEQUENCE [LARGE SCALE GENOMIC DNA]</scope>
    <source>
        <strain evidence="2 3">CCUG 48205</strain>
    </source>
</reference>
<evidence type="ECO:0000313" key="2">
    <source>
        <dbReference type="EMBL" id="OWQ90408.1"/>
    </source>
</evidence>
<organism evidence="2 3">
    <name type="scientific">Roseateles aquatilis</name>
    <dbReference type="NCBI Taxonomy" id="431061"/>
    <lineage>
        <taxon>Bacteria</taxon>
        <taxon>Pseudomonadati</taxon>
        <taxon>Pseudomonadota</taxon>
        <taxon>Betaproteobacteria</taxon>
        <taxon>Burkholderiales</taxon>
        <taxon>Sphaerotilaceae</taxon>
        <taxon>Roseateles</taxon>
    </lineage>
</organism>